<reference evidence="1 2" key="1">
    <citation type="journal article" date="2019" name="Sci. Rep.">
        <title>Orb-weaving spider Araneus ventricosus genome elucidates the spidroin gene catalogue.</title>
        <authorList>
            <person name="Kono N."/>
            <person name="Nakamura H."/>
            <person name="Ohtoshi R."/>
            <person name="Moran D.A.P."/>
            <person name="Shinohara A."/>
            <person name="Yoshida Y."/>
            <person name="Fujiwara M."/>
            <person name="Mori M."/>
            <person name="Tomita M."/>
            <person name="Arakawa K."/>
        </authorList>
    </citation>
    <scope>NUCLEOTIDE SEQUENCE [LARGE SCALE GENOMIC DNA]</scope>
</reference>
<protein>
    <submittedName>
        <fullName evidence="1">Uncharacterized protein</fullName>
    </submittedName>
</protein>
<dbReference type="AlphaFoldDB" id="A0A4Y2D0J1"/>
<comment type="caution">
    <text evidence="1">The sequence shown here is derived from an EMBL/GenBank/DDBJ whole genome shotgun (WGS) entry which is preliminary data.</text>
</comment>
<name>A0A4Y2D0J1_ARAVE</name>
<sequence>MWSDDFCVSDKEVASTDESNREVAKEFETSHAAEVDIPCHRNEARTCEVGISEAQKLGWKCLTGSLTKAGEDYIKFKPIVAMDQGNRDVGAEEMKISFI</sequence>
<dbReference type="EMBL" id="BGPR01000277">
    <property type="protein sequence ID" value="GBM09889.1"/>
    <property type="molecule type" value="Genomic_DNA"/>
</dbReference>
<organism evidence="1 2">
    <name type="scientific">Araneus ventricosus</name>
    <name type="common">Orbweaver spider</name>
    <name type="synonym">Epeira ventricosa</name>
    <dbReference type="NCBI Taxonomy" id="182803"/>
    <lineage>
        <taxon>Eukaryota</taxon>
        <taxon>Metazoa</taxon>
        <taxon>Ecdysozoa</taxon>
        <taxon>Arthropoda</taxon>
        <taxon>Chelicerata</taxon>
        <taxon>Arachnida</taxon>
        <taxon>Araneae</taxon>
        <taxon>Araneomorphae</taxon>
        <taxon>Entelegynae</taxon>
        <taxon>Araneoidea</taxon>
        <taxon>Araneidae</taxon>
        <taxon>Araneus</taxon>
    </lineage>
</organism>
<accession>A0A4Y2D0J1</accession>
<keyword evidence="2" id="KW-1185">Reference proteome</keyword>
<gene>
    <name evidence="1" type="ORF">AVEN_241214_1</name>
</gene>
<dbReference type="Proteomes" id="UP000499080">
    <property type="component" value="Unassembled WGS sequence"/>
</dbReference>
<evidence type="ECO:0000313" key="2">
    <source>
        <dbReference type="Proteomes" id="UP000499080"/>
    </source>
</evidence>
<proteinExistence type="predicted"/>
<evidence type="ECO:0000313" key="1">
    <source>
        <dbReference type="EMBL" id="GBM09889.1"/>
    </source>
</evidence>